<dbReference type="RefSeq" id="XP_053580777.1">
    <property type="nucleotide sequence ID" value="XM_053731864.1"/>
</dbReference>
<evidence type="ECO:0000256" key="1">
    <source>
        <dbReference type="SAM" id="MobiDB-lite"/>
    </source>
</evidence>
<dbReference type="AlphaFoldDB" id="A0A6A5G7Q5"/>
<name>A0A6A5G7Q5_CAERE</name>
<dbReference type="Proteomes" id="UP000483820">
    <property type="component" value="Chromosome V"/>
</dbReference>
<proteinExistence type="predicted"/>
<dbReference type="CTD" id="9810707"/>
<reference evidence="2 3" key="1">
    <citation type="submission" date="2019-12" db="EMBL/GenBank/DDBJ databases">
        <title>Chromosome-level assembly of the Caenorhabditis remanei genome.</title>
        <authorList>
            <person name="Teterina A.A."/>
            <person name="Willis J.H."/>
            <person name="Phillips P.C."/>
        </authorList>
    </citation>
    <scope>NUCLEOTIDE SEQUENCE [LARGE SCALE GENOMIC DNA]</scope>
    <source>
        <strain evidence="2 3">PX506</strain>
        <tissue evidence="2">Whole organism</tissue>
    </source>
</reference>
<evidence type="ECO:0000313" key="3">
    <source>
        <dbReference type="Proteomes" id="UP000483820"/>
    </source>
</evidence>
<dbReference type="EMBL" id="WUAV01000005">
    <property type="protein sequence ID" value="KAF1750519.1"/>
    <property type="molecule type" value="Genomic_DNA"/>
</dbReference>
<comment type="caution">
    <text evidence="2">The sequence shown here is derived from an EMBL/GenBank/DDBJ whole genome shotgun (WGS) entry which is preliminary data.</text>
</comment>
<protein>
    <submittedName>
        <fullName evidence="2">Uncharacterized protein</fullName>
    </submittedName>
</protein>
<dbReference type="KEGG" id="crq:GCK72_017069"/>
<dbReference type="GeneID" id="9810707"/>
<evidence type="ECO:0000313" key="2">
    <source>
        <dbReference type="EMBL" id="KAF1750519.1"/>
    </source>
</evidence>
<feature type="compositionally biased region" description="Polar residues" evidence="1">
    <location>
        <begin position="1"/>
        <end position="25"/>
    </location>
</feature>
<sequence>MNISDGSRVSTLRSVPSGKSNTATPKKSLAAMNDLLKIGAPNDSKADEKRAEKKEKVAEKQKTARRKIKK</sequence>
<organism evidence="2 3">
    <name type="scientific">Caenorhabditis remanei</name>
    <name type="common">Caenorhabditis vulgaris</name>
    <dbReference type="NCBI Taxonomy" id="31234"/>
    <lineage>
        <taxon>Eukaryota</taxon>
        <taxon>Metazoa</taxon>
        <taxon>Ecdysozoa</taxon>
        <taxon>Nematoda</taxon>
        <taxon>Chromadorea</taxon>
        <taxon>Rhabditida</taxon>
        <taxon>Rhabditina</taxon>
        <taxon>Rhabditomorpha</taxon>
        <taxon>Rhabditoidea</taxon>
        <taxon>Rhabditidae</taxon>
        <taxon>Peloderinae</taxon>
        <taxon>Caenorhabditis</taxon>
    </lineage>
</organism>
<gene>
    <name evidence="2" type="ORF">GCK72_017069</name>
</gene>
<feature type="region of interest" description="Disordered" evidence="1">
    <location>
        <begin position="1"/>
        <end position="70"/>
    </location>
</feature>
<feature type="compositionally biased region" description="Basic and acidic residues" evidence="1">
    <location>
        <begin position="44"/>
        <end position="62"/>
    </location>
</feature>
<accession>A0A6A5G7Q5</accession>